<evidence type="ECO:0000313" key="1">
    <source>
        <dbReference type="EMBL" id="BBW95276.1"/>
    </source>
</evidence>
<keyword evidence="2" id="KW-1185">Reference proteome</keyword>
<proteinExistence type="predicted"/>
<reference evidence="2" key="1">
    <citation type="journal article" date="2020" name="Microbiol. Resour. Announc.">
        <title>Complete Genome Sequence of Geobacillus sp. Strain E55-1, Isolated from Mine Geyser in Japan.</title>
        <authorList>
            <person name="Miyazaki K."/>
            <person name="Hase E."/>
            <person name="Tokito N."/>
        </authorList>
    </citation>
    <scope>NUCLEOTIDE SEQUENCE [LARGE SCALE GENOMIC DNA]</scope>
    <source>
        <strain evidence="2">E55-1</strain>
    </source>
</reference>
<dbReference type="AlphaFoldDB" id="A0A679FN62"/>
<sequence length="95" mass="10795">MPRLKKRKNDWEADRKGTLPLRKAQLSCDRETAGYLNSDEARGLTEKALSLQERYNLSCGREAAVVYHSDERGCPGPFGTPPLHRAYRFPASFLK</sequence>
<dbReference type="EMBL" id="AP022557">
    <property type="protein sequence ID" value="BBW95276.1"/>
    <property type="molecule type" value="Genomic_DNA"/>
</dbReference>
<organism evidence="1 2">
    <name type="scientific">Geobacillus subterraneus</name>
    <dbReference type="NCBI Taxonomy" id="129338"/>
    <lineage>
        <taxon>Bacteria</taxon>
        <taxon>Bacillati</taxon>
        <taxon>Bacillota</taxon>
        <taxon>Bacilli</taxon>
        <taxon>Bacillales</taxon>
        <taxon>Anoxybacillaceae</taxon>
        <taxon>Geobacillus</taxon>
    </lineage>
</organism>
<accession>A0A679FN62</accession>
<dbReference type="Proteomes" id="UP000501421">
    <property type="component" value="Chromosome"/>
</dbReference>
<evidence type="ECO:0000313" key="2">
    <source>
        <dbReference type="Proteomes" id="UP000501421"/>
    </source>
</evidence>
<name>A0A679FN62_9BACL</name>
<gene>
    <name evidence="1" type="ORF">GsuE55_01090</name>
</gene>
<protein>
    <submittedName>
        <fullName evidence="1">Uncharacterized protein</fullName>
    </submittedName>
</protein>